<dbReference type="SUPFAM" id="SSF51556">
    <property type="entry name" value="Metallo-dependent hydrolases"/>
    <property type="match status" value="1"/>
</dbReference>
<accession>A0A0G4N3N0</accession>
<reference evidence="6" key="1">
    <citation type="submission" date="2015-05" db="EMBL/GenBank/DDBJ databases">
        <authorList>
            <person name="Fogelqvist Johan"/>
        </authorList>
    </citation>
    <scope>NUCLEOTIDE SEQUENCE [LARGE SCALE GENOMIC DNA]</scope>
</reference>
<gene>
    <name evidence="5" type="ORF">BN1723_004995</name>
</gene>
<dbReference type="InterPro" id="IPR032466">
    <property type="entry name" value="Metal_Hydrolase"/>
</dbReference>
<evidence type="ECO:0000256" key="3">
    <source>
        <dbReference type="SAM" id="SignalP"/>
    </source>
</evidence>
<dbReference type="InterPro" id="IPR006680">
    <property type="entry name" value="Amidohydro-rel"/>
</dbReference>
<keyword evidence="3" id="KW-0732">Signal</keyword>
<feature type="region of interest" description="Disordered" evidence="2">
    <location>
        <begin position="285"/>
        <end position="321"/>
    </location>
</feature>
<evidence type="ECO:0000256" key="2">
    <source>
        <dbReference type="SAM" id="MobiDB-lite"/>
    </source>
</evidence>
<evidence type="ECO:0000313" key="6">
    <source>
        <dbReference type="Proteomes" id="UP000045706"/>
    </source>
</evidence>
<name>A0A0G4N3N0_VERLO</name>
<evidence type="ECO:0000313" key="5">
    <source>
        <dbReference type="EMBL" id="CRK40920.1"/>
    </source>
</evidence>
<proteinExistence type="inferred from homology"/>
<dbReference type="EMBL" id="CVQI01032274">
    <property type="protein sequence ID" value="CRK40920.1"/>
    <property type="molecule type" value="Genomic_DNA"/>
</dbReference>
<dbReference type="GO" id="GO:0016787">
    <property type="term" value="F:hydrolase activity"/>
    <property type="evidence" value="ECO:0007669"/>
    <property type="project" value="InterPro"/>
</dbReference>
<dbReference type="Proteomes" id="UP000045706">
    <property type="component" value="Unassembled WGS sequence"/>
</dbReference>
<protein>
    <recommendedName>
        <fullName evidence="4">Amidohydrolase-related domain-containing protein</fullName>
    </recommendedName>
</protein>
<feature type="signal peptide" evidence="3">
    <location>
        <begin position="1"/>
        <end position="17"/>
    </location>
</feature>
<evidence type="ECO:0000259" key="4">
    <source>
        <dbReference type="Pfam" id="PF04909"/>
    </source>
</evidence>
<feature type="compositionally biased region" description="Basic and acidic residues" evidence="2">
    <location>
        <begin position="205"/>
        <end position="214"/>
    </location>
</feature>
<feature type="non-terminal residue" evidence="5">
    <location>
        <position position="744"/>
    </location>
</feature>
<organism evidence="5 6">
    <name type="scientific">Verticillium longisporum</name>
    <name type="common">Verticillium dahliae var. longisporum</name>
    <dbReference type="NCBI Taxonomy" id="100787"/>
    <lineage>
        <taxon>Eukaryota</taxon>
        <taxon>Fungi</taxon>
        <taxon>Dikarya</taxon>
        <taxon>Ascomycota</taxon>
        <taxon>Pezizomycotina</taxon>
        <taxon>Sordariomycetes</taxon>
        <taxon>Hypocreomycetidae</taxon>
        <taxon>Glomerellales</taxon>
        <taxon>Plectosphaerellaceae</taxon>
        <taxon>Verticillium</taxon>
    </lineage>
</organism>
<feature type="compositionally biased region" description="Low complexity" evidence="2">
    <location>
        <begin position="116"/>
        <end position="152"/>
    </location>
</feature>
<dbReference type="PANTHER" id="PTHR43569:SF2">
    <property type="entry name" value="AMIDOHYDROLASE-RELATED DOMAIN-CONTAINING PROTEIN"/>
    <property type="match status" value="1"/>
</dbReference>
<dbReference type="PANTHER" id="PTHR43569">
    <property type="entry name" value="AMIDOHYDROLASE"/>
    <property type="match status" value="1"/>
</dbReference>
<dbReference type="InterPro" id="IPR052350">
    <property type="entry name" value="Metallo-dep_Lactonases"/>
</dbReference>
<evidence type="ECO:0000256" key="1">
    <source>
        <dbReference type="ARBA" id="ARBA00038310"/>
    </source>
</evidence>
<comment type="similarity">
    <text evidence="1">Belongs to the metallo-dependent hydrolases superfamily.</text>
</comment>
<dbReference type="Pfam" id="PF04909">
    <property type="entry name" value="Amidohydro_2"/>
    <property type="match status" value="1"/>
</dbReference>
<sequence>MKAAASIILAASALATAQVTYNETTGVFTCAEPNVAYCAGDSLGTDIIIRCNGASIGQPGRCTNNLAGQPPIGVNPALCFQTSKTSGDAACEKNCIVYPEDGSKPFTLPADQCKQSGSGSNSTTTTTAPIVPSTTSDCASTSVVTSTVEPTTGRALNILDVPTDGSSRSHKSSSSSSKSSSRSSHSSSHKSSSSSSRHSSSSSSSKDKERSREHRSSHHRASGLSVDIPKGRPLSTSQIKAPKPMSPHATRHILDADYCDDETIDELTARFGAAGFDEDDMVTDFSNSPVSSTGSSLSYRSDSSSPSSSLSGYSTPGSDVSSCTCERYGITRKGERVKIDCGGDRCGYGDSSSDCSSSISEDDEYEVEPASYKKHSVSASGSRRNGILLRLKYLDTIAKSQLRTVIMADYPIIDSHIHLYPSSEADSLAWATPENPIAAQRSVDEYRAATGNPSNLKGFIFLETDRKHDLASGAADGSGWEGPLAEVAWLRRIVEGTPREGEGHSAADASLCLGIVPWAPLPSGPEVLDRYLDRVQEVAGPVAWPKIRGVRYLLQDKPHGTGIEYDFVRSLQLLGRRGLTFDLGVDQHRRGKQQLEDALVMIQLAHKDVPDDEKVTVIVNHLCKPDLTVINTADPSFQHWRNAMYSLSKCDKTYMKLSGGFAEMAPSLSSQPPDAIFEALFAWLGIVLATFGPRRTMFASDWPVCTVRDGATVDDASWRKWKLLVERMCYMATMDPEDQAELFA</sequence>
<feature type="chain" id="PRO_5002567751" description="Amidohydrolase-related domain-containing protein" evidence="3">
    <location>
        <begin position="18"/>
        <end position="744"/>
    </location>
</feature>
<dbReference type="AlphaFoldDB" id="A0A0G4N3N0"/>
<feature type="compositionally biased region" description="Low complexity" evidence="2">
    <location>
        <begin position="172"/>
        <end position="204"/>
    </location>
</feature>
<feature type="region of interest" description="Disordered" evidence="2">
    <location>
        <begin position="109"/>
        <end position="248"/>
    </location>
</feature>
<feature type="domain" description="Amidohydrolase-related" evidence="4">
    <location>
        <begin position="517"/>
        <end position="710"/>
    </location>
</feature>
<feature type="compositionally biased region" description="Low complexity" evidence="2">
    <location>
        <begin position="291"/>
        <end position="319"/>
    </location>
</feature>
<dbReference type="Gene3D" id="3.20.20.140">
    <property type="entry name" value="Metal-dependent hydrolases"/>
    <property type="match status" value="1"/>
</dbReference>